<dbReference type="Gene3D" id="3.30.420.300">
    <property type="entry name" value="2-keto-3-deoxy-galactonokinase, substrate binding domain"/>
    <property type="match status" value="1"/>
</dbReference>
<comment type="caution">
    <text evidence="1">The sequence shown here is derived from an EMBL/GenBank/DDBJ whole genome shotgun (WGS) entry which is preliminary data.</text>
</comment>
<protein>
    <submittedName>
        <fullName evidence="1">2-dehydro-3-deoxygalactonokinase</fullName>
    </submittedName>
</protein>
<dbReference type="InterPro" id="IPR007729">
    <property type="entry name" value="DGOK"/>
</dbReference>
<dbReference type="EMBL" id="SNYW01000001">
    <property type="protein sequence ID" value="TDQ86497.1"/>
    <property type="molecule type" value="Genomic_DNA"/>
</dbReference>
<name>A0A4R6WZK7_9PROT</name>
<sequence length="304" mass="32171">MEIACIAIDWGTSNRRGWALDAGGTVLERRGDDQGLLAVAAAGGNFAESLAAFAQGWLGAPVIMAGMVGSRAGWREAPYLETPARLADLAGSLITLPAVAGSEIRIVPGMAKRNRLQPDVMRGEECQLLGARLVRGIEDGLFLLPGTHAKWARVEAGRLVDFRTYMTGEIFGLMSRQGSLAQVVSGDSFDADAFQRGITRARETSAGGITHQLFGVRSLSLFGELTPANAGSYLSGLLIGTEMQDALSWARPARQVVAIGSAALLARYAAAAAFFDITLDRLESDAILPPALFALAKEAGLLRR</sequence>
<dbReference type="Gene3D" id="3.30.420.310">
    <property type="entry name" value="2-keto-3-deoxy-galactonokinase, C-terminal domain"/>
    <property type="match status" value="1"/>
</dbReference>
<dbReference type="CDD" id="cd24012">
    <property type="entry name" value="ASKHA_NBD_KDGal-kinase"/>
    <property type="match status" value="1"/>
</dbReference>
<dbReference type="InterPro" id="IPR042257">
    <property type="entry name" value="DGOK_C"/>
</dbReference>
<proteinExistence type="predicted"/>
<dbReference type="GO" id="GO:0034194">
    <property type="term" value="P:D-galactonate catabolic process"/>
    <property type="evidence" value="ECO:0007669"/>
    <property type="project" value="InterPro"/>
</dbReference>
<dbReference type="GO" id="GO:0008671">
    <property type="term" value="F:2-dehydro-3-deoxygalactonokinase activity"/>
    <property type="evidence" value="ECO:0007669"/>
    <property type="project" value="InterPro"/>
</dbReference>
<dbReference type="Pfam" id="PF05035">
    <property type="entry name" value="DGOK"/>
    <property type="match status" value="1"/>
</dbReference>
<dbReference type="AlphaFoldDB" id="A0A4R6WZK7"/>
<gene>
    <name evidence="1" type="ORF">A8950_0189</name>
</gene>
<evidence type="ECO:0000313" key="1">
    <source>
        <dbReference type="EMBL" id="TDQ86497.1"/>
    </source>
</evidence>
<dbReference type="InterPro" id="IPR042258">
    <property type="entry name" value="DGOK_N"/>
</dbReference>
<organism evidence="1 2">
    <name type="scientific">Dongia mobilis</name>
    <dbReference type="NCBI Taxonomy" id="578943"/>
    <lineage>
        <taxon>Bacteria</taxon>
        <taxon>Pseudomonadati</taxon>
        <taxon>Pseudomonadota</taxon>
        <taxon>Alphaproteobacteria</taxon>
        <taxon>Rhodospirillales</taxon>
        <taxon>Dongiaceae</taxon>
        <taxon>Dongia</taxon>
    </lineage>
</organism>
<dbReference type="Proteomes" id="UP000295783">
    <property type="component" value="Unassembled WGS sequence"/>
</dbReference>
<keyword evidence="2" id="KW-1185">Reference proteome</keyword>
<accession>A0A4R6WZK7</accession>
<evidence type="ECO:0000313" key="2">
    <source>
        <dbReference type="Proteomes" id="UP000295783"/>
    </source>
</evidence>
<keyword evidence="1" id="KW-0808">Transferase</keyword>
<keyword evidence="1" id="KW-0418">Kinase</keyword>
<reference evidence="1 2" key="1">
    <citation type="submission" date="2019-03" db="EMBL/GenBank/DDBJ databases">
        <title>Genomic Encyclopedia of Type Strains, Phase III (KMG-III): the genomes of soil and plant-associated and newly described type strains.</title>
        <authorList>
            <person name="Whitman W."/>
        </authorList>
    </citation>
    <scope>NUCLEOTIDE SEQUENCE [LARGE SCALE GENOMIC DNA]</scope>
    <source>
        <strain evidence="1 2">CGMCC 1.7660</strain>
    </source>
</reference>